<comment type="caution">
    <text evidence="3">The sequence shown here is derived from an EMBL/GenBank/DDBJ whole genome shotgun (WGS) entry which is preliminary data.</text>
</comment>
<name>A0ABW0SRY1_9GAMM</name>
<dbReference type="Pfam" id="PF01738">
    <property type="entry name" value="DLH"/>
    <property type="match status" value="1"/>
</dbReference>
<dbReference type="PANTHER" id="PTHR48081:SF6">
    <property type="entry name" value="PEPTIDASE S9 PROLYL OLIGOPEPTIDASE CATALYTIC DOMAIN-CONTAINING PROTEIN"/>
    <property type="match status" value="1"/>
</dbReference>
<dbReference type="EMBL" id="JBHSNG010000001">
    <property type="protein sequence ID" value="MFC5579777.1"/>
    <property type="molecule type" value="Genomic_DNA"/>
</dbReference>
<feature type="domain" description="Dienelactone hydrolase" evidence="2">
    <location>
        <begin position="123"/>
        <end position="337"/>
    </location>
</feature>
<accession>A0ABW0SRY1</accession>
<sequence length="344" mass="36778">MLGVTRPGLIRVSRKAKAPRAKPLSPVLLFAHATNARVAGWSDGKRQISIRKREGHMRQRNVRATGVFAIGFLIACCAHAQTTLKIWPGAAPGSGHATQQEQVVHGTPLGTVVLDVTSPTLTAYLPDKSKASGTGVIIAPGGYCVALAIDVEGNDVARWLQQRGMAAFVLKYRLQEKKQQGIPKNLDMDPACKDGIADAIRAVKVVRKHAAQWGISPDRVGILGFSAGAMVASGALLQPDAAARPNFAALIYGAPFGTMPAIPAKLPPIFMAWAQDDDVAHESVVKFYEALMAAGQKPEAHIYSAGGHGFGMRKQGTSSDHWIDEFDDWLTAQGWMKPHPKSSA</sequence>
<evidence type="ECO:0000313" key="4">
    <source>
        <dbReference type="Proteomes" id="UP001596111"/>
    </source>
</evidence>
<evidence type="ECO:0000256" key="1">
    <source>
        <dbReference type="ARBA" id="ARBA00022801"/>
    </source>
</evidence>
<dbReference type="Gene3D" id="3.40.50.1820">
    <property type="entry name" value="alpha/beta hydrolase"/>
    <property type="match status" value="1"/>
</dbReference>
<evidence type="ECO:0000259" key="2">
    <source>
        <dbReference type="Pfam" id="PF01738"/>
    </source>
</evidence>
<dbReference type="InterPro" id="IPR002925">
    <property type="entry name" value="Dienelactn_hydro"/>
</dbReference>
<dbReference type="Proteomes" id="UP001596111">
    <property type="component" value="Unassembled WGS sequence"/>
</dbReference>
<keyword evidence="1 3" id="KW-0378">Hydrolase</keyword>
<keyword evidence="4" id="KW-1185">Reference proteome</keyword>
<dbReference type="GO" id="GO:0016787">
    <property type="term" value="F:hydrolase activity"/>
    <property type="evidence" value="ECO:0007669"/>
    <property type="project" value="UniProtKB-KW"/>
</dbReference>
<dbReference type="InterPro" id="IPR050300">
    <property type="entry name" value="GDXG_lipolytic_enzyme"/>
</dbReference>
<gene>
    <name evidence="3" type="ORF">ACFPPB_01410</name>
</gene>
<dbReference type="RefSeq" id="WP_377323643.1">
    <property type="nucleotide sequence ID" value="NZ_JBHSNG010000001.1"/>
</dbReference>
<proteinExistence type="predicted"/>
<organism evidence="3 4">
    <name type="scientific">Rhodanobacter terrae</name>
    <dbReference type="NCBI Taxonomy" id="418647"/>
    <lineage>
        <taxon>Bacteria</taxon>
        <taxon>Pseudomonadati</taxon>
        <taxon>Pseudomonadota</taxon>
        <taxon>Gammaproteobacteria</taxon>
        <taxon>Lysobacterales</taxon>
        <taxon>Rhodanobacteraceae</taxon>
        <taxon>Rhodanobacter</taxon>
    </lineage>
</organism>
<reference evidence="4" key="1">
    <citation type="journal article" date="2019" name="Int. J. Syst. Evol. Microbiol.">
        <title>The Global Catalogue of Microorganisms (GCM) 10K type strain sequencing project: providing services to taxonomists for standard genome sequencing and annotation.</title>
        <authorList>
            <consortium name="The Broad Institute Genomics Platform"/>
            <consortium name="The Broad Institute Genome Sequencing Center for Infectious Disease"/>
            <person name="Wu L."/>
            <person name="Ma J."/>
        </authorList>
    </citation>
    <scope>NUCLEOTIDE SEQUENCE [LARGE SCALE GENOMIC DNA]</scope>
    <source>
        <strain evidence="4">CGMCC 1.13587</strain>
    </source>
</reference>
<dbReference type="InterPro" id="IPR029058">
    <property type="entry name" value="AB_hydrolase_fold"/>
</dbReference>
<protein>
    <submittedName>
        <fullName evidence="3">Alpha/beta hydrolase</fullName>
    </submittedName>
</protein>
<evidence type="ECO:0000313" key="3">
    <source>
        <dbReference type="EMBL" id="MFC5579777.1"/>
    </source>
</evidence>
<dbReference type="SUPFAM" id="SSF53474">
    <property type="entry name" value="alpha/beta-Hydrolases"/>
    <property type="match status" value="1"/>
</dbReference>
<dbReference type="PANTHER" id="PTHR48081">
    <property type="entry name" value="AB HYDROLASE SUPERFAMILY PROTEIN C4A8.06C"/>
    <property type="match status" value="1"/>
</dbReference>